<dbReference type="GO" id="GO:0009401">
    <property type="term" value="P:phosphoenolpyruvate-dependent sugar phosphotransferase system"/>
    <property type="evidence" value="ECO:0007669"/>
    <property type="project" value="UniProtKB-KW"/>
</dbReference>
<dbReference type="AlphaFoldDB" id="A0A1C0ABL2"/>
<keyword evidence="4" id="KW-0808">Transferase</keyword>
<dbReference type="OrthoDB" id="9808134at2"/>
<dbReference type="CDD" id="cd05564">
    <property type="entry name" value="PTS_IIB_chitobiose_lichenan"/>
    <property type="match status" value="1"/>
</dbReference>
<evidence type="ECO:0000259" key="8">
    <source>
        <dbReference type="PROSITE" id="PS51100"/>
    </source>
</evidence>
<evidence type="ECO:0000256" key="3">
    <source>
        <dbReference type="ARBA" id="ARBA00022597"/>
    </source>
</evidence>
<protein>
    <submittedName>
        <fullName evidence="9">PTS sugar transporter subunit IIB</fullName>
    </submittedName>
</protein>
<dbReference type="EMBL" id="LWDV01000007">
    <property type="protein sequence ID" value="OCL27724.1"/>
    <property type="molecule type" value="Genomic_DNA"/>
</dbReference>
<dbReference type="SUPFAM" id="SSF52794">
    <property type="entry name" value="PTS system IIB component-like"/>
    <property type="match status" value="1"/>
</dbReference>
<evidence type="ECO:0000313" key="9">
    <source>
        <dbReference type="EMBL" id="OCL27724.1"/>
    </source>
</evidence>
<dbReference type="Gene3D" id="3.40.50.2300">
    <property type="match status" value="1"/>
</dbReference>
<dbReference type="InterPro" id="IPR051819">
    <property type="entry name" value="PTS_sugar-specific_EIIB"/>
</dbReference>
<dbReference type="PANTHER" id="PTHR34581:SF2">
    <property type="entry name" value="PTS SYSTEM N,N'-DIACETYLCHITOBIOSE-SPECIFIC EIIB COMPONENT"/>
    <property type="match status" value="1"/>
</dbReference>
<evidence type="ECO:0000256" key="7">
    <source>
        <dbReference type="PROSITE-ProRule" id="PRU00423"/>
    </source>
</evidence>
<accession>A0A1C0ABL2</accession>
<dbReference type="PANTHER" id="PTHR34581">
    <property type="entry name" value="PTS SYSTEM N,N'-DIACETYLCHITOBIOSE-SPECIFIC EIIB COMPONENT"/>
    <property type="match status" value="1"/>
</dbReference>
<dbReference type="GO" id="GO:0016301">
    <property type="term" value="F:kinase activity"/>
    <property type="evidence" value="ECO:0007669"/>
    <property type="project" value="UniProtKB-KW"/>
</dbReference>
<keyword evidence="5" id="KW-0598">Phosphotransferase system</keyword>
<name>A0A1C0ABL2_9FIRM</name>
<dbReference type="InterPro" id="IPR013012">
    <property type="entry name" value="PTS_EIIB_3"/>
</dbReference>
<evidence type="ECO:0000256" key="4">
    <source>
        <dbReference type="ARBA" id="ARBA00022679"/>
    </source>
</evidence>
<comment type="caution">
    <text evidence="9">The sequence shown here is derived from an EMBL/GenBank/DDBJ whole genome shotgun (WGS) entry which is preliminary data.</text>
</comment>
<reference evidence="9 10" key="2">
    <citation type="submission" date="2016-08" db="EMBL/GenBank/DDBJ databases">
        <title>Orenia metallireducens sp. nov. strain Z6, a Novel Metal-reducing Firmicute from the Deep Subsurface.</title>
        <authorList>
            <person name="Maxim B.I."/>
            <person name="Kenneth K."/>
            <person name="Flynn T.M."/>
            <person name="Oloughlin E.J."/>
            <person name="Locke R.A."/>
            <person name="Weber J.R."/>
            <person name="Egan S.M."/>
            <person name="Mackie R.I."/>
            <person name="Cann I.K."/>
        </authorList>
    </citation>
    <scope>NUCLEOTIDE SEQUENCE [LARGE SCALE GENOMIC DNA]</scope>
    <source>
        <strain evidence="9 10">Z6</strain>
    </source>
</reference>
<keyword evidence="1" id="KW-0813">Transport</keyword>
<feature type="modified residue" description="Phosphocysteine; by EIIA" evidence="7">
    <location>
        <position position="7"/>
    </location>
</feature>
<evidence type="ECO:0000256" key="1">
    <source>
        <dbReference type="ARBA" id="ARBA00022448"/>
    </source>
</evidence>
<dbReference type="GO" id="GO:0008982">
    <property type="term" value="F:protein-N(PI)-phosphohistidine-sugar phosphotransferase activity"/>
    <property type="evidence" value="ECO:0007669"/>
    <property type="project" value="InterPro"/>
</dbReference>
<keyword evidence="10" id="KW-1185">Reference proteome</keyword>
<dbReference type="PROSITE" id="PS51100">
    <property type="entry name" value="PTS_EIIB_TYPE_3"/>
    <property type="match status" value="1"/>
</dbReference>
<keyword evidence="3 9" id="KW-0762">Sugar transport</keyword>
<evidence type="ECO:0000256" key="6">
    <source>
        <dbReference type="ARBA" id="ARBA00022777"/>
    </source>
</evidence>
<proteinExistence type="predicted"/>
<gene>
    <name evidence="9" type="ORF">U472_04000</name>
</gene>
<keyword evidence="6" id="KW-0418">Kinase</keyword>
<evidence type="ECO:0000256" key="5">
    <source>
        <dbReference type="ARBA" id="ARBA00022683"/>
    </source>
</evidence>
<reference evidence="10" key="1">
    <citation type="submission" date="2016-07" db="EMBL/GenBank/DDBJ databases">
        <authorList>
            <person name="Florea S."/>
            <person name="Webb J.S."/>
            <person name="Jaromczyk J."/>
            <person name="Schardl C.L."/>
        </authorList>
    </citation>
    <scope>NUCLEOTIDE SEQUENCE [LARGE SCALE GENOMIC DNA]</scope>
    <source>
        <strain evidence="10">Z6</strain>
    </source>
</reference>
<dbReference type="Pfam" id="PF02302">
    <property type="entry name" value="PTS_IIB"/>
    <property type="match status" value="1"/>
</dbReference>
<dbReference type="Proteomes" id="UP000093514">
    <property type="component" value="Unassembled WGS sequence"/>
</dbReference>
<dbReference type="InterPro" id="IPR003501">
    <property type="entry name" value="PTS_EIIB_2/3"/>
</dbReference>
<evidence type="ECO:0000256" key="2">
    <source>
        <dbReference type="ARBA" id="ARBA00022553"/>
    </source>
</evidence>
<dbReference type="RefSeq" id="WP_068715753.1">
    <property type="nucleotide sequence ID" value="NZ_LWDV01000007.1"/>
</dbReference>
<keyword evidence="2" id="KW-0597">Phosphoprotein</keyword>
<evidence type="ECO:0000313" key="10">
    <source>
        <dbReference type="Proteomes" id="UP000093514"/>
    </source>
</evidence>
<sequence>MKILLTCAAGMSTSLIVEKMKKAAKERCLDAIIKAEPVDKFVDLVTEYDVVLLGPQVRYKLAEFKKIGAEHDIPVEVIDSVAYGMVNGAKVLDQALGLIK</sequence>
<dbReference type="InterPro" id="IPR036095">
    <property type="entry name" value="PTS_EIIB-like_sf"/>
</dbReference>
<feature type="domain" description="PTS EIIB type-3" evidence="8">
    <location>
        <begin position="1"/>
        <end position="100"/>
    </location>
</feature>
<organism evidence="9 10">
    <name type="scientific">Orenia metallireducens</name>
    <dbReference type="NCBI Taxonomy" id="1413210"/>
    <lineage>
        <taxon>Bacteria</taxon>
        <taxon>Bacillati</taxon>
        <taxon>Bacillota</taxon>
        <taxon>Clostridia</taxon>
        <taxon>Halanaerobiales</taxon>
        <taxon>Halobacteroidaceae</taxon>
        <taxon>Orenia</taxon>
    </lineage>
</organism>